<keyword evidence="2" id="KW-0238">DNA-binding</keyword>
<gene>
    <name evidence="5" type="ORF">HMPREF9470_02365</name>
</gene>
<dbReference type="GO" id="GO:0003677">
    <property type="term" value="F:DNA binding"/>
    <property type="evidence" value="ECO:0007669"/>
    <property type="project" value="UniProtKB-KW"/>
</dbReference>
<dbReference type="Gene3D" id="1.20.120.530">
    <property type="entry name" value="GntR ligand-binding domain-like"/>
    <property type="match status" value="1"/>
</dbReference>
<dbReference type="SMART" id="SM00895">
    <property type="entry name" value="FCD"/>
    <property type="match status" value="1"/>
</dbReference>
<dbReference type="SUPFAM" id="SSF48008">
    <property type="entry name" value="GntR ligand-binding domain-like"/>
    <property type="match status" value="1"/>
</dbReference>
<dbReference type="AlphaFoldDB" id="A0A0J9EUU9"/>
<accession>A0A0J9EUU9</accession>
<keyword evidence="1" id="KW-0805">Transcription regulation</keyword>
<dbReference type="RefSeq" id="WP_048929917.1">
    <property type="nucleotide sequence ID" value="NZ_KQ235878.1"/>
</dbReference>
<evidence type="ECO:0000259" key="4">
    <source>
        <dbReference type="PROSITE" id="PS50949"/>
    </source>
</evidence>
<dbReference type="InterPro" id="IPR036388">
    <property type="entry name" value="WH-like_DNA-bd_sf"/>
</dbReference>
<dbReference type="Pfam" id="PF00392">
    <property type="entry name" value="GntR"/>
    <property type="match status" value="1"/>
</dbReference>
<dbReference type="PATRIC" id="fig|742734.4.peg.2543"/>
<dbReference type="SUPFAM" id="SSF46785">
    <property type="entry name" value="Winged helix' DNA-binding domain"/>
    <property type="match status" value="1"/>
</dbReference>
<dbReference type="CDD" id="cd07377">
    <property type="entry name" value="WHTH_GntR"/>
    <property type="match status" value="1"/>
</dbReference>
<dbReference type="SMART" id="SM00345">
    <property type="entry name" value="HTH_GNTR"/>
    <property type="match status" value="1"/>
</dbReference>
<dbReference type="PANTHER" id="PTHR43537:SF5">
    <property type="entry name" value="UXU OPERON TRANSCRIPTIONAL REGULATOR"/>
    <property type="match status" value="1"/>
</dbReference>
<organism evidence="5 6">
    <name type="scientific">[Clostridium] citroniae WAL-19142</name>
    <dbReference type="NCBI Taxonomy" id="742734"/>
    <lineage>
        <taxon>Bacteria</taxon>
        <taxon>Bacillati</taxon>
        <taxon>Bacillota</taxon>
        <taxon>Clostridia</taxon>
        <taxon>Lachnospirales</taxon>
        <taxon>Lachnospiraceae</taxon>
        <taxon>Enterocloster</taxon>
    </lineage>
</organism>
<comment type="caution">
    <text evidence="5">The sequence shown here is derived from an EMBL/GenBank/DDBJ whole genome shotgun (WGS) entry which is preliminary data.</text>
</comment>
<dbReference type="Gene3D" id="1.10.10.10">
    <property type="entry name" value="Winged helix-like DNA-binding domain superfamily/Winged helix DNA-binding domain"/>
    <property type="match status" value="1"/>
</dbReference>
<evidence type="ECO:0000256" key="1">
    <source>
        <dbReference type="ARBA" id="ARBA00023015"/>
    </source>
</evidence>
<evidence type="ECO:0000313" key="6">
    <source>
        <dbReference type="Proteomes" id="UP000037392"/>
    </source>
</evidence>
<dbReference type="GO" id="GO:0003700">
    <property type="term" value="F:DNA-binding transcription factor activity"/>
    <property type="evidence" value="ECO:0007669"/>
    <property type="project" value="InterPro"/>
</dbReference>
<dbReference type="EMBL" id="ADLK01000020">
    <property type="protein sequence ID" value="KMW19625.1"/>
    <property type="molecule type" value="Genomic_DNA"/>
</dbReference>
<evidence type="ECO:0000313" key="5">
    <source>
        <dbReference type="EMBL" id="KMW19625.1"/>
    </source>
</evidence>
<dbReference type="PRINTS" id="PR00035">
    <property type="entry name" value="HTHGNTR"/>
</dbReference>
<dbReference type="InterPro" id="IPR000524">
    <property type="entry name" value="Tscrpt_reg_HTH_GntR"/>
</dbReference>
<proteinExistence type="predicted"/>
<dbReference type="InterPro" id="IPR008920">
    <property type="entry name" value="TF_FadR/GntR_C"/>
</dbReference>
<protein>
    <recommendedName>
        <fullName evidence="4">HTH gntR-type domain-containing protein</fullName>
    </recommendedName>
</protein>
<reference evidence="5 6" key="1">
    <citation type="submission" date="2011-04" db="EMBL/GenBank/DDBJ databases">
        <title>The Genome Sequence of Clostridium citroniae WAL-19142.</title>
        <authorList>
            <consortium name="The Broad Institute Genome Sequencing Platform"/>
            <person name="Earl A."/>
            <person name="Ward D."/>
            <person name="Feldgarden M."/>
            <person name="Gevers D."/>
            <person name="Warren Y.A."/>
            <person name="Tyrrell K.L."/>
            <person name="Citron D.M."/>
            <person name="Goldstein E.J."/>
            <person name="Daigneault M."/>
            <person name="Allen-Vercoe E."/>
            <person name="Young S.K."/>
            <person name="Zeng Q."/>
            <person name="Gargeya S."/>
            <person name="Fitzgerald M."/>
            <person name="Haas B."/>
            <person name="Abouelleil A."/>
            <person name="Alvarado L."/>
            <person name="Arachchi H.M."/>
            <person name="Berlin A."/>
            <person name="Brown A."/>
            <person name="Chapman S.B."/>
            <person name="Chen Z."/>
            <person name="Dunbar C."/>
            <person name="Freedman E."/>
            <person name="Gearin G."/>
            <person name="Gellesch M."/>
            <person name="Goldberg J."/>
            <person name="Griggs A."/>
            <person name="Gujja S."/>
            <person name="Heilman E.R."/>
            <person name="Heiman D."/>
            <person name="Howarth C."/>
            <person name="Larson L."/>
            <person name="Lui A."/>
            <person name="MacDonald P.J."/>
            <person name="Mehta T."/>
            <person name="Montmayeur A."/>
            <person name="Murphy C."/>
            <person name="Neiman D."/>
            <person name="Pearson M."/>
            <person name="Priest M."/>
            <person name="Roberts A."/>
            <person name="Saif S."/>
            <person name="Shea T."/>
            <person name="Shenoy N."/>
            <person name="Sisk P."/>
            <person name="Stolte C."/>
            <person name="Sykes S."/>
            <person name="White J."/>
            <person name="Yandava C."/>
            <person name="Wortman J."/>
            <person name="Nusbaum C."/>
            <person name="Birren B."/>
        </authorList>
    </citation>
    <scope>NUCLEOTIDE SEQUENCE [LARGE SCALE GENOMIC DNA]</scope>
    <source>
        <strain evidence="5 6">WAL-19142</strain>
    </source>
</reference>
<evidence type="ECO:0000256" key="3">
    <source>
        <dbReference type="ARBA" id="ARBA00023163"/>
    </source>
</evidence>
<dbReference type="Pfam" id="PF07729">
    <property type="entry name" value="FCD"/>
    <property type="match status" value="1"/>
</dbReference>
<dbReference type="Proteomes" id="UP000037392">
    <property type="component" value="Unassembled WGS sequence"/>
</dbReference>
<dbReference type="GeneID" id="93164022"/>
<keyword evidence="3" id="KW-0804">Transcription</keyword>
<feature type="domain" description="HTH gntR-type" evidence="4">
    <location>
        <begin position="18"/>
        <end position="85"/>
    </location>
</feature>
<dbReference type="OrthoDB" id="368823at2"/>
<name>A0A0J9EUU9_9FIRM</name>
<dbReference type="PANTHER" id="PTHR43537">
    <property type="entry name" value="TRANSCRIPTIONAL REGULATOR, GNTR FAMILY"/>
    <property type="match status" value="1"/>
</dbReference>
<dbReference type="InterPro" id="IPR036390">
    <property type="entry name" value="WH_DNA-bd_sf"/>
</dbReference>
<sequence>MLRGDESVPEVKDKVVKADSRNEIYNFLRNQILSLAIEPGEMLSENSLSSQMSVSRALVRDALARLIEEGYIVVYPQRGTVVTMIDPERIKQSVHTHIVLEQAVIEEICRQGLTPEQREALEQTLAKQKEITGDNEVLELLAADEHLRYLLSTFCGKEHIWDYFRTMDCDLMRVNYLQYSTFNFKVYMSSLTRWEHTQVEGRLLVDNIMRGDAEAASLICSNHFNTILWNMDTLQGIYPQFFSR</sequence>
<dbReference type="InterPro" id="IPR011711">
    <property type="entry name" value="GntR_C"/>
</dbReference>
<evidence type="ECO:0000256" key="2">
    <source>
        <dbReference type="ARBA" id="ARBA00023125"/>
    </source>
</evidence>
<dbReference type="PROSITE" id="PS50949">
    <property type="entry name" value="HTH_GNTR"/>
    <property type="match status" value="1"/>
</dbReference>